<comment type="caution">
    <text evidence="1">The sequence shown here is derived from an EMBL/GenBank/DDBJ whole genome shotgun (WGS) entry which is preliminary data.</text>
</comment>
<dbReference type="EMBL" id="BLXO01000002">
    <property type="protein sequence ID" value="GFN46004.1"/>
    <property type="molecule type" value="Genomic_DNA"/>
</dbReference>
<proteinExistence type="predicted"/>
<evidence type="ECO:0000313" key="2">
    <source>
        <dbReference type="Proteomes" id="UP000504714"/>
    </source>
</evidence>
<accession>A0A6L2ZNM4</accession>
<protein>
    <submittedName>
        <fullName evidence="1">Uncharacterized protein</fullName>
    </submittedName>
</protein>
<sequence>MGIENSLLSRGEKMKKYVKRVCKKNAKKYQWQQNRPGGSCFSHIAESV</sequence>
<name>A0A6L2ZNM4_9ENTR</name>
<dbReference type="Proteomes" id="UP000504714">
    <property type="component" value="Unassembled WGS sequence"/>
</dbReference>
<evidence type="ECO:0000313" key="1">
    <source>
        <dbReference type="EMBL" id="GFN46004.1"/>
    </source>
</evidence>
<organism evidence="1 2">
    <name type="scientific">Candidatus Regiella insecticola</name>
    <dbReference type="NCBI Taxonomy" id="138073"/>
    <lineage>
        <taxon>Bacteria</taxon>
        <taxon>Pseudomonadati</taxon>
        <taxon>Pseudomonadota</taxon>
        <taxon>Gammaproteobacteria</taxon>
        <taxon>Enterobacterales</taxon>
        <taxon>Enterobacteriaceae</taxon>
        <taxon>aphid secondary symbionts</taxon>
        <taxon>Candidatus Regiella</taxon>
    </lineage>
</organism>
<gene>
    <name evidence="1" type="ORF">RINTU1_14070</name>
</gene>
<dbReference type="AlphaFoldDB" id="A0A6L2ZNM4"/>
<reference evidence="1 2" key="1">
    <citation type="submission" date="2020-06" db="EMBL/GenBank/DDBJ databases">
        <title>The genome sequence of Candidatus Regiella insecticola strain Tut.</title>
        <authorList>
            <person name="Nikoh N."/>
            <person name="Tsuchida T."/>
            <person name="Koga R."/>
            <person name="Oshima K."/>
            <person name="Hattori M."/>
            <person name="Fukatsu T."/>
        </authorList>
    </citation>
    <scope>NUCLEOTIDE SEQUENCE [LARGE SCALE GENOMIC DNA]</scope>
    <source>
        <strain evidence="1 2">Tut</strain>
    </source>
</reference>